<protein>
    <submittedName>
        <fullName evidence="2">Uncharacterized protein LOC112690798</fullName>
    </submittedName>
</protein>
<organism evidence="1 2">
    <name type="scientific">Sipha flava</name>
    <name type="common">yellow sugarcane aphid</name>
    <dbReference type="NCBI Taxonomy" id="143950"/>
    <lineage>
        <taxon>Eukaryota</taxon>
        <taxon>Metazoa</taxon>
        <taxon>Ecdysozoa</taxon>
        <taxon>Arthropoda</taxon>
        <taxon>Hexapoda</taxon>
        <taxon>Insecta</taxon>
        <taxon>Pterygota</taxon>
        <taxon>Neoptera</taxon>
        <taxon>Paraneoptera</taxon>
        <taxon>Hemiptera</taxon>
        <taxon>Sternorrhyncha</taxon>
        <taxon>Aphidomorpha</taxon>
        <taxon>Aphidoidea</taxon>
        <taxon>Aphididae</taxon>
        <taxon>Sipha</taxon>
    </lineage>
</organism>
<dbReference type="GeneID" id="112690798"/>
<gene>
    <name evidence="2" type="primary">LOC112690798</name>
</gene>
<evidence type="ECO:0000313" key="2">
    <source>
        <dbReference type="RefSeq" id="XP_025420675.1"/>
    </source>
</evidence>
<evidence type="ECO:0000313" key="1">
    <source>
        <dbReference type="Proteomes" id="UP000694846"/>
    </source>
</evidence>
<sequence>MKSQKSVEYSDVSNTPIIQSCASTIGTCSEAVRIVLSVKKNDKNGKVVNKSFVKWVPMNKQKKDAIISQECSTVKDTPTSVAFDKKTEESVILSKVHRKDISEQNSAIVDLSVIDTSSMDAKKENHNNINVIQKDINMKSQKSVEYSDVSNTPIIQTCASTIGTCSETVRIVLSVKKEDKNGNVFKKSIVKYLVPVDKQKKEWITKQEILLVKNFPTPVDVGK</sequence>
<dbReference type="Proteomes" id="UP000694846">
    <property type="component" value="Unplaced"/>
</dbReference>
<accession>A0A8B8GCY5</accession>
<keyword evidence="1" id="KW-1185">Reference proteome</keyword>
<proteinExistence type="predicted"/>
<reference evidence="2" key="1">
    <citation type="submission" date="2025-08" db="UniProtKB">
        <authorList>
            <consortium name="RefSeq"/>
        </authorList>
    </citation>
    <scope>IDENTIFICATION</scope>
</reference>
<dbReference type="AlphaFoldDB" id="A0A8B8GCY5"/>
<name>A0A8B8GCY5_9HEMI</name>
<dbReference type="RefSeq" id="XP_025420675.1">
    <property type="nucleotide sequence ID" value="XM_025564890.1"/>
</dbReference>